<feature type="region of interest" description="Disordered" evidence="1">
    <location>
        <begin position="204"/>
        <end position="226"/>
    </location>
</feature>
<keyword evidence="2" id="KW-1185">Reference proteome</keyword>
<feature type="compositionally biased region" description="Basic and acidic residues" evidence="1">
    <location>
        <begin position="207"/>
        <end position="216"/>
    </location>
</feature>
<organism evidence="2 3">
    <name type="scientific">Romanomermis culicivorax</name>
    <name type="common">Nematode worm</name>
    <dbReference type="NCBI Taxonomy" id="13658"/>
    <lineage>
        <taxon>Eukaryota</taxon>
        <taxon>Metazoa</taxon>
        <taxon>Ecdysozoa</taxon>
        <taxon>Nematoda</taxon>
        <taxon>Enoplea</taxon>
        <taxon>Dorylaimia</taxon>
        <taxon>Mermithida</taxon>
        <taxon>Mermithoidea</taxon>
        <taxon>Mermithidae</taxon>
        <taxon>Romanomermis</taxon>
    </lineage>
</organism>
<dbReference type="WBParaSite" id="nRc.2.0.1.t27382-RA">
    <property type="protein sequence ID" value="nRc.2.0.1.t27382-RA"/>
    <property type="gene ID" value="nRc.2.0.1.g27382"/>
</dbReference>
<evidence type="ECO:0000313" key="2">
    <source>
        <dbReference type="Proteomes" id="UP000887565"/>
    </source>
</evidence>
<sequence>MELRAQRKRELPSGLRVPCDQQRRKFLRNKRRAEKVIQIDSNASEFYSNSLFVLSQQTLRLSMTVGTLCHYHYQRYRISYLNESNTIKSDLMPCPGPVGGPVNVVKPVIGSEPKRPLHGPFFGLFPAFSSFKIVSVSDKLTTTKDKEKAKEKSAAVGKNEGRISAKKACLQSYGNDSLLLNHQPENFKKNRILTCIIGALQQAPKHSTSDNEKRPSTEGGPPTWMPNFFSMNLI</sequence>
<dbReference type="AlphaFoldDB" id="A0A915JMR0"/>
<dbReference type="Proteomes" id="UP000887565">
    <property type="component" value="Unplaced"/>
</dbReference>
<protein>
    <submittedName>
        <fullName evidence="3">Uncharacterized protein</fullName>
    </submittedName>
</protein>
<name>A0A915JMR0_ROMCU</name>
<proteinExistence type="predicted"/>
<evidence type="ECO:0000256" key="1">
    <source>
        <dbReference type="SAM" id="MobiDB-lite"/>
    </source>
</evidence>
<reference evidence="3" key="1">
    <citation type="submission" date="2022-11" db="UniProtKB">
        <authorList>
            <consortium name="WormBaseParasite"/>
        </authorList>
    </citation>
    <scope>IDENTIFICATION</scope>
</reference>
<accession>A0A915JMR0</accession>
<evidence type="ECO:0000313" key="3">
    <source>
        <dbReference type="WBParaSite" id="nRc.2.0.1.t27382-RA"/>
    </source>
</evidence>